<organism evidence="1 2">
    <name type="scientific">Guillardia theta</name>
    <name type="common">Cryptophyte</name>
    <name type="synonym">Cryptomonas phi</name>
    <dbReference type="NCBI Taxonomy" id="55529"/>
    <lineage>
        <taxon>Eukaryota</taxon>
        <taxon>Cryptophyceae</taxon>
        <taxon>Pyrenomonadales</taxon>
        <taxon>Geminigeraceae</taxon>
        <taxon>Guillardia</taxon>
    </lineage>
</organism>
<protein>
    <submittedName>
        <fullName evidence="1">Uncharacterized protein</fullName>
    </submittedName>
</protein>
<accession>Q9AW31</accession>
<dbReference type="GO" id="GO:0000428">
    <property type="term" value="C:DNA-directed RNA polymerase complex"/>
    <property type="evidence" value="ECO:0007669"/>
    <property type="project" value="UniProtKB-KW"/>
</dbReference>
<dbReference type="RefSeq" id="XP_001713256.1">
    <property type="nucleotide sequence ID" value="XM_001713204.1"/>
</dbReference>
<dbReference type="Proteomes" id="UP000242167">
    <property type="component" value="Nucleomorph 2"/>
</dbReference>
<sequence length="80" mass="9620">MELIRSNEIIKVYIKNSNEIYKFNVEYFLIFGTDLNQKQNFIEKNDYFNQKNTKNKQVFSCSILIANLKKNSNCLNPRYK</sequence>
<dbReference type="AlphaFoldDB" id="Q9AW31"/>
<evidence type="ECO:0000313" key="1">
    <source>
        <dbReference type="EMBL" id="CAC27040.1"/>
    </source>
</evidence>
<evidence type="ECO:0000313" key="2">
    <source>
        <dbReference type="Proteomes" id="UP000242167"/>
    </source>
</evidence>
<dbReference type="EMBL" id="AJ010592">
    <property type="protein sequence ID" value="CAC27040.1"/>
    <property type="molecule type" value="Genomic_DNA"/>
</dbReference>
<proteinExistence type="predicted"/>
<reference evidence="1 2" key="1">
    <citation type="journal article" date="2001" name="Nature">
        <title>The highly reduced genome of an enslaved algal nucleus.</title>
        <authorList>
            <person name="Douglas S."/>
            <person name="Zauner S."/>
            <person name="Fraunholz M."/>
            <person name="Beaton M."/>
            <person name="Penny S."/>
            <person name="Deng L."/>
            <person name="Wu X."/>
            <person name="Reith M."/>
            <person name="Cavalier-Smith T."/>
            <person name="Maier U."/>
        </authorList>
    </citation>
    <scope>NUCLEOTIDE SEQUENCE [LARGE SCALE GENOMIC DNA]</scope>
</reference>
<dbReference type="GeneID" id="857590"/>
<name>Q9AW31_GUITH</name>